<organism evidence="1 2">
    <name type="scientific">Trichinella murrelli</name>
    <dbReference type="NCBI Taxonomy" id="144512"/>
    <lineage>
        <taxon>Eukaryota</taxon>
        <taxon>Metazoa</taxon>
        <taxon>Ecdysozoa</taxon>
        <taxon>Nematoda</taxon>
        <taxon>Enoplea</taxon>
        <taxon>Dorylaimia</taxon>
        <taxon>Trichinellida</taxon>
        <taxon>Trichinellidae</taxon>
        <taxon>Trichinella</taxon>
    </lineage>
</organism>
<evidence type="ECO:0000313" key="2">
    <source>
        <dbReference type="Proteomes" id="UP000055048"/>
    </source>
</evidence>
<reference evidence="1 2" key="1">
    <citation type="submission" date="2015-01" db="EMBL/GenBank/DDBJ databases">
        <title>Evolution of Trichinella species and genotypes.</title>
        <authorList>
            <person name="Korhonen P.K."/>
            <person name="Edoardo P."/>
            <person name="Giuseppe L.R."/>
            <person name="Gasser R.B."/>
        </authorList>
    </citation>
    <scope>NUCLEOTIDE SEQUENCE [LARGE SCALE GENOMIC DNA]</scope>
    <source>
        <strain evidence="1">ISS417</strain>
    </source>
</reference>
<dbReference type="EMBL" id="JYDJ01000537">
    <property type="protein sequence ID" value="KRX34632.1"/>
    <property type="molecule type" value="Genomic_DNA"/>
</dbReference>
<accession>A0A0V0T6K6</accession>
<sequence length="95" mass="11023">MYVDDLVMSCDEESEVAALIRRVPVFLRKRGFLLRKWASNRVDLLATLPRPEVCETGERELSKALCIYWLKNENVITFRPPATQPLSPEPQRDSF</sequence>
<comment type="caution">
    <text evidence="1">The sequence shown here is derived from an EMBL/GenBank/DDBJ whole genome shotgun (WGS) entry which is preliminary data.</text>
</comment>
<protein>
    <submittedName>
        <fullName evidence="1">Uncharacterized protein</fullName>
    </submittedName>
</protein>
<keyword evidence="2" id="KW-1185">Reference proteome</keyword>
<dbReference type="Proteomes" id="UP000055048">
    <property type="component" value="Unassembled WGS sequence"/>
</dbReference>
<proteinExistence type="predicted"/>
<dbReference type="OrthoDB" id="5920525at2759"/>
<gene>
    <name evidence="1" type="ORF">T05_12496</name>
</gene>
<name>A0A0V0T6K6_9BILA</name>
<dbReference type="AlphaFoldDB" id="A0A0V0T6K6"/>
<evidence type="ECO:0000313" key="1">
    <source>
        <dbReference type="EMBL" id="KRX34632.1"/>
    </source>
</evidence>